<organism evidence="1 2">
    <name type="scientific">Brassica campestris</name>
    <name type="common">Field mustard</name>
    <dbReference type="NCBI Taxonomy" id="3711"/>
    <lineage>
        <taxon>Eukaryota</taxon>
        <taxon>Viridiplantae</taxon>
        <taxon>Streptophyta</taxon>
        <taxon>Embryophyta</taxon>
        <taxon>Tracheophyta</taxon>
        <taxon>Spermatophyta</taxon>
        <taxon>Magnoliopsida</taxon>
        <taxon>eudicotyledons</taxon>
        <taxon>Gunneridae</taxon>
        <taxon>Pentapetalae</taxon>
        <taxon>rosids</taxon>
        <taxon>malvids</taxon>
        <taxon>Brassicales</taxon>
        <taxon>Brassicaceae</taxon>
        <taxon>Brassiceae</taxon>
        <taxon>Brassica</taxon>
    </lineage>
</organism>
<dbReference type="AlphaFoldDB" id="A0A397XTU9"/>
<name>A0A397XTU9_BRACM</name>
<proteinExistence type="predicted"/>
<reference evidence="1 2" key="1">
    <citation type="submission" date="2018-06" db="EMBL/GenBank/DDBJ databases">
        <title>WGS assembly of Brassica rapa FPsc.</title>
        <authorList>
            <person name="Bowman J."/>
            <person name="Kohchi T."/>
            <person name="Yamato K."/>
            <person name="Jenkins J."/>
            <person name="Shu S."/>
            <person name="Ishizaki K."/>
            <person name="Yamaoka S."/>
            <person name="Nishihama R."/>
            <person name="Nakamura Y."/>
            <person name="Berger F."/>
            <person name="Adam C."/>
            <person name="Aki S."/>
            <person name="Althoff F."/>
            <person name="Araki T."/>
            <person name="Arteaga-Vazquez M."/>
            <person name="Balasubrmanian S."/>
            <person name="Bauer D."/>
            <person name="Boehm C."/>
            <person name="Briginshaw L."/>
            <person name="Caballero-Perez J."/>
            <person name="Catarino B."/>
            <person name="Chen F."/>
            <person name="Chiyoda S."/>
            <person name="Chovatia M."/>
            <person name="Davies K."/>
            <person name="Delmans M."/>
            <person name="Demura T."/>
            <person name="Dierschke T."/>
            <person name="Dolan L."/>
            <person name="Dorantes-Acosta A."/>
            <person name="Eklund D."/>
            <person name="Florent S."/>
            <person name="Flores-Sandoval E."/>
            <person name="Fujiyama A."/>
            <person name="Fukuzawa H."/>
            <person name="Galik B."/>
            <person name="Grimanelli D."/>
            <person name="Grimwood J."/>
            <person name="Grossniklaus U."/>
            <person name="Hamada T."/>
            <person name="Haseloff J."/>
            <person name="Hetherington A."/>
            <person name="Higo A."/>
            <person name="Hirakawa Y."/>
            <person name="Hundley H."/>
            <person name="Ikeda Y."/>
            <person name="Inoue K."/>
            <person name="Inoue S."/>
            <person name="Ishida S."/>
            <person name="Jia Q."/>
            <person name="Kakita M."/>
            <person name="Kanazawa T."/>
            <person name="Kawai Y."/>
            <person name="Kawashima T."/>
            <person name="Kennedy M."/>
            <person name="Kinose K."/>
            <person name="Kinoshita T."/>
            <person name="Kohara Y."/>
            <person name="Koide E."/>
            <person name="Komatsu K."/>
            <person name="Kopischke S."/>
            <person name="Kubo M."/>
            <person name="Kyozuka J."/>
            <person name="Lagercrantz U."/>
            <person name="Lin S."/>
            <person name="Lindquist E."/>
            <person name="Lipzen A."/>
            <person name="Lu C."/>
            <person name="Luna E."/>
            <person name="Martienssen R."/>
            <person name="Minamino N."/>
            <person name="Mizutani M."/>
            <person name="Mizutani M."/>
            <person name="Mochizuki N."/>
            <person name="Monte I."/>
            <person name="Mosher R."/>
            <person name="Nagasaki H."/>
            <person name="Nakagami H."/>
            <person name="Naramoto S."/>
            <person name="Nishitani K."/>
            <person name="Ohtani M."/>
            <person name="Okamoto T."/>
            <person name="Okumura M."/>
            <person name="Phillips J."/>
            <person name="Pollak B."/>
            <person name="Reinders A."/>
            <person name="Roevekamp M."/>
            <person name="Sano R."/>
            <person name="Sawa S."/>
            <person name="Schmid M."/>
            <person name="Shirakawa M."/>
            <person name="Solano R."/>
            <person name="Spunde A."/>
            <person name="Suetsugu N."/>
            <person name="Sugano S."/>
            <person name="Sugiyama A."/>
            <person name="Sun R."/>
            <person name="Suzuki Y."/>
            <person name="Takenaka M."/>
            <person name="Takezawa D."/>
            <person name="Tomogane H."/>
            <person name="Tsuzuki M."/>
            <person name="Ueda T."/>
            <person name="Umeda M."/>
            <person name="Ward J."/>
            <person name="Watanabe Y."/>
            <person name="Yazaki K."/>
            <person name="Yokoyama R."/>
            <person name="Yoshitake Y."/>
            <person name="Yotsui I."/>
            <person name="Zachgo S."/>
            <person name="Schmutz J."/>
        </authorList>
    </citation>
    <scope>NUCLEOTIDE SEQUENCE [LARGE SCALE GENOMIC DNA]</scope>
    <source>
        <strain evidence="2">cv. B-3</strain>
    </source>
</reference>
<dbReference type="Proteomes" id="UP000264353">
    <property type="component" value="Chromosome A9"/>
</dbReference>
<dbReference type="EMBL" id="CM010636">
    <property type="protein sequence ID" value="RID44689.1"/>
    <property type="molecule type" value="Genomic_DNA"/>
</dbReference>
<evidence type="ECO:0000313" key="2">
    <source>
        <dbReference type="Proteomes" id="UP000264353"/>
    </source>
</evidence>
<evidence type="ECO:0000313" key="1">
    <source>
        <dbReference type="EMBL" id="RID44689.1"/>
    </source>
</evidence>
<protein>
    <submittedName>
        <fullName evidence="1">Uncharacterized protein</fullName>
    </submittedName>
</protein>
<sequence length="126" mass="14079">MLLPSVACVRLDFRDRSSSGFFFAGNTLVRSGCYHLNPSFLLWELETEASPPPVVWSLPETEPLLHIWGLPIVGSRVLRVWCLAMLTVTPTMLERPWCGLSSFLAANSVCALFLPLRQLVPEKHGL</sequence>
<gene>
    <name evidence="1" type="ORF">BRARA_I01468</name>
</gene>
<accession>A0A397XTU9</accession>